<sequence>MRLTESFSRAVRWWGTLALIAVVFRTMQQIGAKDLVGVHQDSLSVLLAVDALIVVLFTPLVVVDVLRKLRAGRRLWHPGHGVGRNLLKWMAFDVLASLMFYEALRVGEFSVVGPLRQTGTVAAFVISYYWAKEKKIGSKNWRVRLW</sequence>
<reference evidence="2 3" key="1">
    <citation type="journal article" date="2016" name="Nat. Commun.">
        <title>Thousands of microbial genomes shed light on interconnected biogeochemical processes in an aquifer system.</title>
        <authorList>
            <person name="Anantharaman K."/>
            <person name="Brown C.T."/>
            <person name="Hug L.A."/>
            <person name="Sharon I."/>
            <person name="Castelle C.J."/>
            <person name="Probst A.J."/>
            <person name="Thomas B.C."/>
            <person name="Singh A."/>
            <person name="Wilkins M.J."/>
            <person name="Karaoz U."/>
            <person name="Brodie E.L."/>
            <person name="Williams K.H."/>
            <person name="Hubbard S.S."/>
            <person name="Banfield J.F."/>
        </authorList>
    </citation>
    <scope>NUCLEOTIDE SEQUENCE [LARGE SCALE GENOMIC DNA]</scope>
</reference>
<organism evidence="2 3">
    <name type="scientific">Candidatus Kaiserbacteria bacterium RIFCSPHIGHO2_02_FULL_55_20</name>
    <dbReference type="NCBI Taxonomy" id="1798497"/>
    <lineage>
        <taxon>Bacteria</taxon>
        <taxon>Candidatus Kaiseribacteriota</taxon>
    </lineage>
</organism>
<name>A0A1F6DWH5_9BACT</name>
<gene>
    <name evidence="2" type="ORF">A3D71_04710</name>
</gene>
<dbReference type="EMBL" id="MFLK01000037">
    <property type="protein sequence ID" value="OGG65687.1"/>
    <property type="molecule type" value="Genomic_DNA"/>
</dbReference>
<evidence type="ECO:0000256" key="1">
    <source>
        <dbReference type="SAM" id="Phobius"/>
    </source>
</evidence>
<evidence type="ECO:0000313" key="2">
    <source>
        <dbReference type="EMBL" id="OGG65687.1"/>
    </source>
</evidence>
<dbReference type="AlphaFoldDB" id="A0A1F6DWH5"/>
<keyword evidence="1" id="KW-1133">Transmembrane helix</keyword>
<feature type="transmembrane region" description="Helical" evidence="1">
    <location>
        <begin position="42"/>
        <end position="66"/>
    </location>
</feature>
<dbReference type="Proteomes" id="UP000177652">
    <property type="component" value="Unassembled WGS sequence"/>
</dbReference>
<keyword evidence="1" id="KW-0812">Transmembrane</keyword>
<evidence type="ECO:0000313" key="3">
    <source>
        <dbReference type="Proteomes" id="UP000177652"/>
    </source>
</evidence>
<keyword evidence="1" id="KW-0472">Membrane</keyword>
<protein>
    <submittedName>
        <fullName evidence="2">Uncharacterized protein</fullName>
    </submittedName>
</protein>
<accession>A0A1F6DWH5</accession>
<comment type="caution">
    <text evidence="2">The sequence shown here is derived from an EMBL/GenBank/DDBJ whole genome shotgun (WGS) entry which is preliminary data.</text>
</comment>
<dbReference type="STRING" id="1798497.A3D71_04710"/>
<proteinExistence type="predicted"/>